<dbReference type="InterPro" id="IPR005320">
    <property type="entry name" value="Peptidase_S51"/>
</dbReference>
<evidence type="ECO:0000256" key="5">
    <source>
        <dbReference type="ARBA" id="ARBA00015719"/>
    </source>
</evidence>
<evidence type="ECO:0000256" key="7">
    <source>
        <dbReference type="ARBA" id="ARBA00022801"/>
    </source>
</evidence>
<comment type="similarity">
    <text evidence="3">Belongs to the peptidase S51 family.</text>
</comment>
<evidence type="ECO:0000256" key="1">
    <source>
        <dbReference type="ARBA" id="ARBA00001092"/>
    </source>
</evidence>
<keyword evidence="10" id="KW-1185">Reference proteome</keyword>
<keyword evidence="8" id="KW-0720">Serine protease</keyword>
<dbReference type="Proteomes" id="UP000648257">
    <property type="component" value="Unassembled WGS sequence"/>
</dbReference>
<dbReference type="CDD" id="cd03145">
    <property type="entry name" value="GAT1_cyanophycinase"/>
    <property type="match status" value="1"/>
</dbReference>
<reference evidence="9 10" key="1">
    <citation type="submission" date="2020-08" db="EMBL/GenBank/DDBJ databases">
        <title>Novel species isolated from subtropical streams in China.</title>
        <authorList>
            <person name="Lu H."/>
        </authorList>
    </citation>
    <scope>NUCLEOTIDE SEQUENCE [LARGE SCALE GENOMIC DNA]</scope>
    <source>
        <strain evidence="9 10">KACC 16656</strain>
    </source>
</reference>
<dbReference type="RefSeq" id="WP_186923122.1">
    <property type="nucleotide sequence ID" value="NZ_JACOFW010000012.1"/>
</dbReference>
<dbReference type="GO" id="GO:0008241">
    <property type="term" value="F:peptidyl-dipeptidase activity"/>
    <property type="evidence" value="ECO:0007669"/>
    <property type="project" value="UniProtKB-EC"/>
</dbReference>
<dbReference type="EC" id="3.4.15.6" evidence="4"/>
<dbReference type="Pfam" id="PF03575">
    <property type="entry name" value="Peptidase_S51"/>
    <property type="match status" value="1"/>
</dbReference>
<evidence type="ECO:0000256" key="3">
    <source>
        <dbReference type="ARBA" id="ARBA00006534"/>
    </source>
</evidence>
<sequence>MTSTSPFSTKILLAGAIALSLFLTNLASNLSAVELPTDPRHADDKVQGSLVIIGGALRNDNAAVWQSIVKEAGGQGSKIAIIPSASANPQRAAEFAAAALNQHGADAFIVPLSTKYTDVDPSKAPHKIRKDPHWLEQIRQAKAVYFTGGDQAKITAALREDNGQPSPMLEAIWALYRHGGVIAGTSAGAAIMSTTMFNNAKGVLDTLKLGVKDGDEIADGLGFVGPQVFIDQHLIIRGRFARMLPVMLSKSYQLGLGIDENTALLVRQQNEVEIIGYKGAILFDLSNTTTNPNFTEFNLQNARISYLSHGDRFNIHTKQIKPAADKSRVDSVRSEDTDQAPTFHPNILANTAVVELMSQLMESSHQTAKGLAFSDHRGSKPQLGFEFTFTKMPDSSAYFSSVTGSEAFTLIRLRLDVVPITMANRLYQAMPSQR</sequence>
<evidence type="ECO:0000256" key="6">
    <source>
        <dbReference type="ARBA" id="ARBA00022670"/>
    </source>
</evidence>
<protein>
    <recommendedName>
        <fullName evidence="5">Cyanophycinase</fullName>
        <ecNumber evidence="4">3.4.15.6</ecNumber>
    </recommendedName>
</protein>
<dbReference type="PANTHER" id="PTHR36175">
    <property type="entry name" value="CYANOPHYCINASE"/>
    <property type="match status" value="1"/>
</dbReference>
<comment type="caution">
    <text evidence="9">The sequence shown here is derived from an EMBL/GenBank/DDBJ whole genome shotgun (WGS) entry which is preliminary data.</text>
</comment>
<proteinExistence type="inferred from homology"/>
<accession>A0ABR6X563</accession>
<dbReference type="Gene3D" id="3.40.50.880">
    <property type="match status" value="1"/>
</dbReference>
<keyword evidence="6" id="KW-0645">Protease</keyword>
<dbReference type="EMBL" id="JACOFW010000012">
    <property type="protein sequence ID" value="MBC3808044.1"/>
    <property type="molecule type" value="Genomic_DNA"/>
</dbReference>
<dbReference type="GO" id="GO:0004180">
    <property type="term" value="F:carboxypeptidase activity"/>
    <property type="evidence" value="ECO:0007669"/>
    <property type="project" value="UniProtKB-KW"/>
</dbReference>
<dbReference type="PANTHER" id="PTHR36175:SF1">
    <property type="entry name" value="CYANOPHYCINASE"/>
    <property type="match status" value="1"/>
</dbReference>
<dbReference type="InterPro" id="IPR029062">
    <property type="entry name" value="Class_I_gatase-like"/>
</dbReference>
<gene>
    <name evidence="9" type="ORF">H8K52_11880</name>
</gene>
<name>A0ABR6X563_9BURK</name>
<dbReference type="NCBIfam" id="TIGR02069">
    <property type="entry name" value="cyanophycinase"/>
    <property type="match status" value="1"/>
</dbReference>
<evidence type="ECO:0000256" key="2">
    <source>
        <dbReference type="ARBA" id="ARBA00002039"/>
    </source>
</evidence>
<keyword evidence="9" id="KW-0121">Carboxypeptidase</keyword>
<organism evidence="9 10">
    <name type="scientific">Undibacterium seohonense</name>
    <dbReference type="NCBI Taxonomy" id="1344950"/>
    <lineage>
        <taxon>Bacteria</taxon>
        <taxon>Pseudomonadati</taxon>
        <taxon>Pseudomonadota</taxon>
        <taxon>Betaproteobacteria</taxon>
        <taxon>Burkholderiales</taxon>
        <taxon>Oxalobacteraceae</taxon>
        <taxon>Undibacterium</taxon>
    </lineage>
</organism>
<dbReference type="SUPFAM" id="SSF52317">
    <property type="entry name" value="Class I glutamine amidotransferase-like"/>
    <property type="match status" value="1"/>
</dbReference>
<evidence type="ECO:0000256" key="4">
    <source>
        <dbReference type="ARBA" id="ARBA00013115"/>
    </source>
</evidence>
<comment type="function">
    <text evidence="2">Exopeptidase that catalyzes the hydrolytic cleavage of multi-L-arginyl-poly-L-aspartic acid (cyanophycin; a water-insoluble reserve polymer) into aspartate-arginine dipeptides.</text>
</comment>
<keyword evidence="7 9" id="KW-0378">Hydrolase</keyword>
<evidence type="ECO:0000313" key="10">
    <source>
        <dbReference type="Proteomes" id="UP000648257"/>
    </source>
</evidence>
<dbReference type="InterPro" id="IPR011811">
    <property type="entry name" value="Peptidase_S51_cyanophycinase"/>
</dbReference>
<comment type="catalytic activity">
    <reaction evidence="1">
        <text>[L-4-(L-arginin-2-N-yl)aspartate](n) + H2O = [L-4-(L-arginin-2-N-yl)aspartate](n-1) + L-4-(L-arginin-2-N-yl)aspartate</text>
        <dbReference type="Rhea" id="RHEA:12845"/>
        <dbReference type="Rhea" id="RHEA-COMP:13728"/>
        <dbReference type="Rhea" id="RHEA-COMP:13734"/>
        <dbReference type="ChEBI" id="CHEBI:15377"/>
        <dbReference type="ChEBI" id="CHEBI:137986"/>
        <dbReference type="ChEBI" id="CHEBI:137991"/>
        <dbReference type="EC" id="3.4.15.6"/>
    </reaction>
</comment>
<evidence type="ECO:0000313" key="9">
    <source>
        <dbReference type="EMBL" id="MBC3808044.1"/>
    </source>
</evidence>
<evidence type="ECO:0000256" key="8">
    <source>
        <dbReference type="ARBA" id="ARBA00022825"/>
    </source>
</evidence>